<dbReference type="EMBL" id="CP011451">
    <property type="protein sequence ID" value="AKH38072.1"/>
    <property type="molecule type" value="Genomic_DNA"/>
</dbReference>
<dbReference type="AlphaFoldDB" id="A0A0F7KGW4"/>
<sequence>MYGVLFPLLDQISLASPVLLAGVATNVQLRARAFHEKKANNCDKYEEKGKVLYNIILFIHKFNKKN</sequence>
<organism evidence="1 2">
    <name type="scientific">Nitrosomonas communis</name>
    <dbReference type="NCBI Taxonomy" id="44574"/>
    <lineage>
        <taxon>Bacteria</taxon>
        <taxon>Pseudomonadati</taxon>
        <taxon>Pseudomonadota</taxon>
        <taxon>Betaproteobacteria</taxon>
        <taxon>Nitrosomonadales</taxon>
        <taxon>Nitrosomonadaceae</taxon>
        <taxon>Nitrosomonas</taxon>
    </lineage>
</organism>
<proteinExistence type="predicted"/>
<protein>
    <submittedName>
        <fullName evidence="1">Uncharacterized protein</fullName>
    </submittedName>
</protein>
<dbReference type="Proteomes" id="UP000034156">
    <property type="component" value="Chromosome"/>
</dbReference>
<dbReference type="PATRIC" id="fig|44574.3.peg.2422"/>
<reference evidence="1 2" key="2">
    <citation type="journal article" date="2016" name="Genome Announc.">
        <title>Genome Sequence of Nitrosomonas communis Strain Nm2, a Mesophilic Ammonia-Oxidizing Bacterium Isolated from Mediterranean Soil.</title>
        <authorList>
            <person name="Kozlowski J.A."/>
            <person name="Kits K.D."/>
            <person name="Stein L.Y."/>
        </authorList>
    </citation>
    <scope>NUCLEOTIDE SEQUENCE [LARGE SCALE GENOMIC DNA]</scope>
    <source>
        <strain evidence="1 2">Nm2</strain>
    </source>
</reference>
<keyword evidence="2" id="KW-1185">Reference proteome</keyword>
<dbReference type="KEGG" id="nco:AAW31_09990"/>
<name>A0A0F7KGW4_9PROT</name>
<evidence type="ECO:0000313" key="1">
    <source>
        <dbReference type="EMBL" id="AKH38072.1"/>
    </source>
</evidence>
<evidence type="ECO:0000313" key="2">
    <source>
        <dbReference type="Proteomes" id="UP000034156"/>
    </source>
</evidence>
<accession>A0A0F7KGW4</accession>
<reference evidence="2" key="1">
    <citation type="submission" date="2015-05" db="EMBL/GenBank/DDBJ databases">
        <title>Draft genome of Nitrosomonas communis strain Nm2.</title>
        <authorList>
            <person name="Kozlowski J.A."/>
            <person name="Kits K.D."/>
            <person name="Stein L.Y."/>
        </authorList>
    </citation>
    <scope>NUCLEOTIDE SEQUENCE [LARGE SCALE GENOMIC DNA]</scope>
    <source>
        <strain evidence="2">Nm2</strain>
    </source>
</reference>
<gene>
    <name evidence="1" type="ORF">AAW31_09990</name>
</gene>